<name>A0ABS6IIH9_9HYPH</name>
<comment type="caution">
    <text evidence="2">The sequence shown here is derived from an EMBL/GenBank/DDBJ whole genome shotgun (WGS) entry which is preliminary data.</text>
</comment>
<keyword evidence="1" id="KW-1133">Transmembrane helix</keyword>
<dbReference type="RefSeq" id="WP_216959837.1">
    <property type="nucleotide sequence ID" value="NZ_JAHOPB010000001.1"/>
</dbReference>
<proteinExistence type="predicted"/>
<dbReference type="EMBL" id="JAHOPB010000001">
    <property type="protein sequence ID" value="MBU8874396.1"/>
    <property type="molecule type" value="Genomic_DNA"/>
</dbReference>
<evidence type="ECO:0000313" key="3">
    <source>
        <dbReference type="Proteomes" id="UP000727907"/>
    </source>
</evidence>
<protein>
    <submittedName>
        <fullName evidence="2">Uncharacterized protein</fullName>
    </submittedName>
</protein>
<keyword evidence="3" id="KW-1185">Reference proteome</keyword>
<sequence>MSAAAIASLPRRFFHGWLRVIRHMLPPTLYFFTAFNLIVFTTNLLAHDYWFNLTGFMLASTTALIVGKVVLVVDKVRIIDKFRGAPLIQPILYKTVFYGVIVTIVRYVEKMLHFIFDARGFDAAAQAAVLDFSWHRFVAVQVWIFVCFLIYVTASELNALVGDGQLRRLFFHHRSSEYRLTRRQHIRALMEISRLARDTPHEQLLDPATPQGSRLVALVDRLRRRDA</sequence>
<organism evidence="2 3">
    <name type="scientific">Reyranella humidisoli</name>
    <dbReference type="NCBI Taxonomy" id="2849149"/>
    <lineage>
        <taxon>Bacteria</taxon>
        <taxon>Pseudomonadati</taxon>
        <taxon>Pseudomonadota</taxon>
        <taxon>Alphaproteobacteria</taxon>
        <taxon>Hyphomicrobiales</taxon>
        <taxon>Reyranellaceae</taxon>
        <taxon>Reyranella</taxon>
    </lineage>
</organism>
<evidence type="ECO:0000313" key="2">
    <source>
        <dbReference type="EMBL" id="MBU8874396.1"/>
    </source>
</evidence>
<feature type="transmembrane region" description="Helical" evidence="1">
    <location>
        <begin position="20"/>
        <end position="43"/>
    </location>
</feature>
<reference evidence="2 3" key="1">
    <citation type="submission" date="2021-06" db="EMBL/GenBank/DDBJ databases">
        <authorList>
            <person name="Lee D.H."/>
        </authorList>
    </citation>
    <scope>NUCLEOTIDE SEQUENCE [LARGE SCALE GENOMIC DNA]</scope>
    <source>
        <strain evidence="2 3">MMS21-HV4-11</strain>
    </source>
</reference>
<keyword evidence="1" id="KW-0812">Transmembrane</keyword>
<feature type="transmembrane region" description="Helical" evidence="1">
    <location>
        <begin position="140"/>
        <end position="161"/>
    </location>
</feature>
<feature type="transmembrane region" description="Helical" evidence="1">
    <location>
        <begin position="49"/>
        <end position="71"/>
    </location>
</feature>
<gene>
    <name evidence="2" type="ORF">KQ910_11540</name>
</gene>
<feature type="transmembrane region" description="Helical" evidence="1">
    <location>
        <begin position="91"/>
        <end position="108"/>
    </location>
</feature>
<keyword evidence="1" id="KW-0472">Membrane</keyword>
<dbReference type="Proteomes" id="UP000727907">
    <property type="component" value="Unassembled WGS sequence"/>
</dbReference>
<accession>A0ABS6IIH9</accession>
<evidence type="ECO:0000256" key="1">
    <source>
        <dbReference type="SAM" id="Phobius"/>
    </source>
</evidence>